<protein>
    <submittedName>
        <fullName evidence="3">SKA2 domain-containing protein</fullName>
    </submittedName>
</protein>
<name>A0A183B619_9TREM</name>
<dbReference type="WBParaSite" id="ECPE_0001469401-mRNA-1">
    <property type="protein sequence ID" value="ECPE_0001469401-mRNA-1"/>
    <property type="gene ID" value="ECPE_0001469401"/>
</dbReference>
<evidence type="ECO:0000313" key="3">
    <source>
        <dbReference type="WBParaSite" id="ECPE_0001469401-mRNA-1"/>
    </source>
</evidence>
<keyword evidence="2" id="KW-1185">Reference proteome</keyword>
<proteinExistence type="predicted"/>
<organism evidence="3">
    <name type="scientific">Echinostoma caproni</name>
    <dbReference type="NCBI Taxonomy" id="27848"/>
    <lineage>
        <taxon>Eukaryota</taxon>
        <taxon>Metazoa</taxon>
        <taxon>Spiralia</taxon>
        <taxon>Lophotrochozoa</taxon>
        <taxon>Platyhelminthes</taxon>
        <taxon>Trematoda</taxon>
        <taxon>Digenea</taxon>
        <taxon>Plagiorchiida</taxon>
        <taxon>Echinostomata</taxon>
        <taxon>Echinostomatoidea</taxon>
        <taxon>Echinostomatidae</taxon>
        <taxon>Echinostoma</taxon>
    </lineage>
</organism>
<reference evidence="1 2" key="2">
    <citation type="submission" date="2018-11" db="EMBL/GenBank/DDBJ databases">
        <authorList>
            <consortium name="Pathogen Informatics"/>
        </authorList>
    </citation>
    <scope>NUCLEOTIDE SEQUENCE [LARGE SCALE GENOMIC DNA]</scope>
    <source>
        <strain evidence="1 2">Egypt</strain>
    </source>
</reference>
<gene>
    <name evidence="1" type="ORF">ECPE_LOCUS14654</name>
</gene>
<evidence type="ECO:0000313" key="1">
    <source>
        <dbReference type="EMBL" id="VDP91926.1"/>
    </source>
</evidence>
<dbReference type="Proteomes" id="UP000272942">
    <property type="component" value="Unassembled WGS sequence"/>
</dbReference>
<dbReference type="EMBL" id="UZAN01058157">
    <property type="protein sequence ID" value="VDP91926.1"/>
    <property type="molecule type" value="Genomic_DNA"/>
</dbReference>
<reference evidence="3" key="1">
    <citation type="submission" date="2016-06" db="UniProtKB">
        <authorList>
            <consortium name="WormBaseParasite"/>
        </authorList>
    </citation>
    <scope>IDENTIFICATION</scope>
</reference>
<dbReference type="AlphaFoldDB" id="A0A183B619"/>
<sequence length="161" mass="17935">MYSELAESSDEDTLPMREIPILHEVAETSDWARTQIALEAALVTLDLQNSIIHKLREKVYTLDNDLSHLTALFKDNFPACAAAGQAIALSKQQIFETAAKLESAAKSKKTKVDHFVITVSEVEEQLKRVNSYSSMGPDEIQSRILKESADVLAAKYAHLFQ</sequence>
<accession>A0A183B619</accession>
<evidence type="ECO:0000313" key="2">
    <source>
        <dbReference type="Proteomes" id="UP000272942"/>
    </source>
</evidence>